<evidence type="ECO:0000313" key="4">
    <source>
        <dbReference type="Proteomes" id="UP000199283"/>
    </source>
</evidence>
<accession>A0A1H7LIJ1</accession>
<organism evidence="3 4">
    <name type="scientific">Jannaschia helgolandensis</name>
    <dbReference type="NCBI Taxonomy" id="188906"/>
    <lineage>
        <taxon>Bacteria</taxon>
        <taxon>Pseudomonadati</taxon>
        <taxon>Pseudomonadota</taxon>
        <taxon>Alphaproteobacteria</taxon>
        <taxon>Rhodobacterales</taxon>
        <taxon>Roseobacteraceae</taxon>
        <taxon>Jannaschia</taxon>
    </lineage>
</organism>
<proteinExistence type="predicted"/>
<evidence type="ECO:0000259" key="1">
    <source>
        <dbReference type="Pfam" id="PF01408"/>
    </source>
</evidence>
<reference evidence="3 4" key="1">
    <citation type="submission" date="2016-10" db="EMBL/GenBank/DDBJ databases">
        <authorList>
            <person name="de Groot N.N."/>
        </authorList>
    </citation>
    <scope>NUCLEOTIDE SEQUENCE [LARGE SCALE GENOMIC DNA]</scope>
    <source>
        <strain evidence="3 4">DSM 14858</strain>
    </source>
</reference>
<evidence type="ECO:0000313" key="3">
    <source>
        <dbReference type="EMBL" id="SEK98733.1"/>
    </source>
</evidence>
<dbReference type="STRING" id="188906.SAMN04488526_1738"/>
<dbReference type="PANTHER" id="PTHR43708:SF8">
    <property type="entry name" value="OXIDOREDUCTASE"/>
    <property type="match status" value="1"/>
</dbReference>
<dbReference type="InterPro" id="IPR055170">
    <property type="entry name" value="GFO_IDH_MocA-like_dom"/>
</dbReference>
<dbReference type="SUPFAM" id="SSF51735">
    <property type="entry name" value="NAD(P)-binding Rossmann-fold domains"/>
    <property type="match status" value="1"/>
</dbReference>
<dbReference type="RefSeq" id="WP_092761826.1">
    <property type="nucleotide sequence ID" value="NZ_FNZQ01000002.1"/>
</dbReference>
<keyword evidence="4" id="KW-1185">Reference proteome</keyword>
<dbReference type="Gene3D" id="3.30.360.10">
    <property type="entry name" value="Dihydrodipicolinate Reductase, domain 2"/>
    <property type="match status" value="1"/>
</dbReference>
<protein>
    <submittedName>
        <fullName evidence="3">Predicted dehydrogenase</fullName>
    </submittedName>
</protein>
<dbReference type="PANTHER" id="PTHR43708">
    <property type="entry name" value="CONSERVED EXPRESSED OXIDOREDUCTASE (EUROFUNG)"/>
    <property type="match status" value="1"/>
</dbReference>
<dbReference type="InterPro" id="IPR051317">
    <property type="entry name" value="Gfo/Idh/MocA_oxidoreduct"/>
</dbReference>
<dbReference type="Proteomes" id="UP000199283">
    <property type="component" value="Unassembled WGS sequence"/>
</dbReference>
<name>A0A1H7LIJ1_9RHOB</name>
<dbReference type="SUPFAM" id="SSF55347">
    <property type="entry name" value="Glyceraldehyde-3-phosphate dehydrogenase-like, C-terminal domain"/>
    <property type="match status" value="1"/>
</dbReference>
<dbReference type="GO" id="GO:0000166">
    <property type="term" value="F:nucleotide binding"/>
    <property type="evidence" value="ECO:0007669"/>
    <property type="project" value="InterPro"/>
</dbReference>
<dbReference type="Pfam" id="PF01408">
    <property type="entry name" value="GFO_IDH_MocA"/>
    <property type="match status" value="1"/>
</dbReference>
<dbReference type="InterPro" id="IPR036291">
    <property type="entry name" value="NAD(P)-bd_dom_sf"/>
</dbReference>
<dbReference type="AlphaFoldDB" id="A0A1H7LIJ1"/>
<dbReference type="Pfam" id="PF22725">
    <property type="entry name" value="GFO_IDH_MocA_C3"/>
    <property type="match status" value="1"/>
</dbReference>
<dbReference type="InterPro" id="IPR000683">
    <property type="entry name" value="Gfo/Idh/MocA-like_OxRdtase_N"/>
</dbReference>
<dbReference type="EMBL" id="FNZQ01000002">
    <property type="protein sequence ID" value="SEK98733.1"/>
    <property type="molecule type" value="Genomic_DNA"/>
</dbReference>
<dbReference type="Gene3D" id="3.40.50.720">
    <property type="entry name" value="NAD(P)-binding Rossmann-like Domain"/>
    <property type="match status" value="1"/>
</dbReference>
<feature type="domain" description="GFO/IDH/MocA-like oxidoreductase" evidence="2">
    <location>
        <begin position="137"/>
        <end position="257"/>
    </location>
</feature>
<evidence type="ECO:0000259" key="2">
    <source>
        <dbReference type="Pfam" id="PF22725"/>
    </source>
</evidence>
<feature type="domain" description="Gfo/Idh/MocA-like oxidoreductase N-terminal" evidence="1">
    <location>
        <begin position="6"/>
        <end position="124"/>
    </location>
</feature>
<sequence>MAKRCRVGVVGCGFFSQNHLNSWHSLHAQGVDLVAVCDLSREQAEKAAKAFSVPGIHTDMAAMIAEGDLDIVDIVTQVNSHRALVSQSLDAGIATIVQKPFGRSLAECEGMLAKAQASGQFLAVHENFRFQHPHMMISDILASGKIGDPTWGRISFRTGYDIYSGQPYLREEERFILTDVGVHVLDLARVFFGEVHHLSAELQRRDRDVKGEDTATMMLRHLSGAVSVVECTYASQQLPDPFPATLIEIEGTRGALRLGADMSLTVSSGDQSTTINADAAVLSWAERPWHVVQDSVRNTCQHILNRWKEGKPASVSAVDNIKTYALCDAAYEAAGSGNATRPKH</sequence>
<dbReference type="OrthoDB" id="6183734at2"/>
<gene>
    <name evidence="3" type="ORF">SAMN04488526_1738</name>
</gene>